<dbReference type="AlphaFoldDB" id="A0A162AG56"/>
<keyword evidence="1" id="KW-0812">Transmembrane</keyword>
<dbReference type="Gramene" id="KZN00613">
    <property type="protein sequence ID" value="KZN00613"/>
    <property type="gene ID" value="DCAR_009367"/>
</dbReference>
<dbReference type="EMBL" id="LNRQ01000003">
    <property type="protein sequence ID" value="KZN00613.1"/>
    <property type="molecule type" value="Genomic_DNA"/>
</dbReference>
<comment type="caution">
    <text evidence="2">The sequence shown here is derived from an EMBL/GenBank/DDBJ whole genome shotgun (WGS) entry which is preliminary data.</text>
</comment>
<reference evidence="2" key="1">
    <citation type="journal article" date="2016" name="Nat. Genet.">
        <title>A high-quality carrot genome assembly provides new insights into carotenoid accumulation and asterid genome evolution.</title>
        <authorList>
            <person name="Iorizzo M."/>
            <person name="Ellison S."/>
            <person name="Senalik D."/>
            <person name="Zeng P."/>
            <person name="Satapoomin P."/>
            <person name="Huang J."/>
            <person name="Bowman M."/>
            <person name="Iovene M."/>
            <person name="Sanseverino W."/>
            <person name="Cavagnaro P."/>
            <person name="Yildiz M."/>
            <person name="Macko-Podgorni A."/>
            <person name="Moranska E."/>
            <person name="Grzebelus E."/>
            <person name="Grzebelus D."/>
            <person name="Ashrafi H."/>
            <person name="Zheng Z."/>
            <person name="Cheng S."/>
            <person name="Spooner D."/>
            <person name="Van Deynze A."/>
            <person name="Simon P."/>
        </authorList>
    </citation>
    <scope>NUCLEOTIDE SEQUENCE [LARGE SCALE GENOMIC DNA]</scope>
    <source>
        <tissue evidence="2">Leaf</tissue>
    </source>
</reference>
<proteinExistence type="predicted"/>
<name>A0A162AG56_DAUCS</name>
<accession>A0A162AG56</accession>
<protein>
    <submittedName>
        <fullName evidence="2">Uncharacterized protein</fullName>
    </submittedName>
</protein>
<sequence length="102" mass="11626">MAAQKVVLKLLTMTDEKTKQKAIEAAADIYAHQIESSQKPKFYVVRSMYILFSFAIWDLIFTYKYKTLTKEKNTGEKSIIYGYKTVANEKNTVEKSISVTGG</sequence>
<evidence type="ECO:0000313" key="2">
    <source>
        <dbReference type="EMBL" id="KZN00613.1"/>
    </source>
</evidence>
<organism evidence="2">
    <name type="scientific">Daucus carota subsp. sativus</name>
    <name type="common">Carrot</name>
    <dbReference type="NCBI Taxonomy" id="79200"/>
    <lineage>
        <taxon>Eukaryota</taxon>
        <taxon>Viridiplantae</taxon>
        <taxon>Streptophyta</taxon>
        <taxon>Embryophyta</taxon>
        <taxon>Tracheophyta</taxon>
        <taxon>Spermatophyta</taxon>
        <taxon>Magnoliopsida</taxon>
        <taxon>eudicotyledons</taxon>
        <taxon>Gunneridae</taxon>
        <taxon>Pentapetalae</taxon>
        <taxon>asterids</taxon>
        <taxon>campanulids</taxon>
        <taxon>Apiales</taxon>
        <taxon>Apiaceae</taxon>
        <taxon>Apioideae</taxon>
        <taxon>Scandiceae</taxon>
        <taxon>Daucinae</taxon>
        <taxon>Daucus</taxon>
        <taxon>Daucus sect. Daucus</taxon>
    </lineage>
</organism>
<keyword evidence="1" id="KW-1133">Transmembrane helix</keyword>
<gene>
    <name evidence="2" type="ORF">DCAR_009367</name>
</gene>
<evidence type="ECO:0000256" key="1">
    <source>
        <dbReference type="SAM" id="Phobius"/>
    </source>
</evidence>
<feature type="transmembrane region" description="Helical" evidence="1">
    <location>
        <begin position="43"/>
        <end position="63"/>
    </location>
</feature>
<keyword evidence="1" id="KW-0472">Membrane</keyword>